<name>M7P3Y1_9GAMM</name>
<evidence type="ECO:0000256" key="2">
    <source>
        <dbReference type="ARBA" id="ARBA00010699"/>
    </source>
</evidence>
<comment type="caution">
    <text evidence="11">The sequence shown here is derived from an EMBL/GenBank/DDBJ whole genome shotgun (WGS) entry which is preliminary data.</text>
</comment>
<dbReference type="Gene3D" id="3.10.25.10">
    <property type="entry name" value="Formyl transferase, C-terminal domain"/>
    <property type="match status" value="1"/>
</dbReference>
<evidence type="ECO:0000256" key="4">
    <source>
        <dbReference type="ARBA" id="ARBA00016014"/>
    </source>
</evidence>
<evidence type="ECO:0000313" key="12">
    <source>
        <dbReference type="Proteomes" id="UP000012019"/>
    </source>
</evidence>
<evidence type="ECO:0000256" key="7">
    <source>
        <dbReference type="ARBA" id="ARBA00048558"/>
    </source>
</evidence>
<dbReference type="FunFam" id="3.40.50.170:FF:000003">
    <property type="entry name" value="Methionyl-tRNA formyltransferase"/>
    <property type="match status" value="1"/>
</dbReference>
<dbReference type="GO" id="GO:0004479">
    <property type="term" value="F:methionyl-tRNA formyltransferase activity"/>
    <property type="evidence" value="ECO:0007669"/>
    <property type="project" value="UniProtKB-UniRule"/>
</dbReference>
<evidence type="ECO:0000256" key="5">
    <source>
        <dbReference type="ARBA" id="ARBA00022679"/>
    </source>
</evidence>
<proteinExistence type="inferred from homology"/>
<evidence type="ECO:0000256" key="6">
    <source>
        <dbReference type="ARBA" id="ARBA00022917"/>
    </source>
</evidence>
<dbReference type="GO" id="GO:0005829">
    <property type="term" value="C:cytosol"/>
    <property type="evidence" value="ECO:0007669"/>
    <property type="project" value="TreeGrafter"/>
</dbReference>
<dbReference type="SUPFAM" id="SSF50486">
    <property type="entry name" value="FMT C-terminal domain-like"/>
    <property type="match status" value="1"/>
</dbReference>
<evidence type="ECO:0000256" key="1">
    <source>
        <dbReference type="ARBA" id="ARBA00002606"/>
    </source>
</evidence>
<dbReference type="InterPro" id="IPR044135">
    <property type="entry name" value="Met-tRNA-FMT_C"/>
</dbReference>
<dbReference type="InterPro" id="IPR011034">
    <property type="entry name" value="Formyl_transferase-like_C_sf"/>
</dbReference>
<accession>M7P3Y1</accession>
<dbReference type="Gene3D" id="3.40.50.170">
    <property type="entry name" value="Formyl transferase, N-terminal domain"/>
    <property type="match status" value="1"/>
</dbReference>
<evidence type="ECO:0000256" key="3">
    <source>
        <dbReference type="ARBA" id="ARBA00012261"/>
    </source>
</evidence>
<dbReference type="InterPro" id="IPR005793">
    <property type="entry name" value="Formyl_trans_C"/>
</dbReference>
<dbReference type="PROSITE" id="PS00373">
    <property type="entry name" value="GART"/>
    <property type="match status" value="1"/>
</dbReference>
<feature type="domain" description="Formyl transferase N-terminal" evidence="9">
    <location>
        <begin position="1"/>
        <end position="180"/>
    </location>
</feature>
<dbReference type="InterPro" id="IPR005794">
    <property type="entry name" value="Fmt"/>
</dbReference>
<feature type="domain" description="Formyl transferase C-terminal" evidence="10">
    <location>
        <begin position="203"/>
        <end position="300"/>
    </location>
</feature>
<protein>
    <recommendedName>
        <fullName evidence="4 8">Methionyl-tRNA formyltransferase</fullName>
        <ecNumber evidence="3 8">2.1.2.9</ecNumber>
    </recommendedName>
</protein>
<dbReference type="AlphaFoldDB" id="M7P3Y1"/>
<keyword evidence="6 8" id="KW-0648">Protein biosynthesis</keyword>
<comment type="similarity">
    <text evidence="2 8">Belongs to the Fmt family.</text>
</comment>
<dbReference type="PATRIC" id="fig|1286106.3.peg.154"/>
<evidence type="ECO:0000259" key="9">
    <source>
        <dbReference type="Pfam" id="PF00551"/>
    </source>
</evidence>
<organism evidence="11 12">
    <name type="scientific">Methylophaga lonarensis MPL</name>
    <dbReference type="NCBI Taxonomy" id="1286106"/>
    <lineage>
        <taxon>Bacteria</taxon>
        <taxon>Pseudomonadati</taxon>
        <taxon>Pseudomonadota</taxon>
        <taxon>Gammaproteobacteria</taxon>
        <taxon>Thiotrichales</taxon>
        <taxon>Piscirickettsiaceae</taxon>
        <taxon>Methylophaga</taxon>
    </lineage>
</organism>
<dbReference type="InterPro" id="IPR002376">
    <property type="entry name" value="Formyl_transf_N"/>
</dbReference>
<comment type="function">
    <text evidence="1 8">Attaches a formyl group to the free amino group of methionyl-tRNA(fMet). The formyl group appears to play a dual role in the initiator identity of N-formylmethionyl-tRNA by promoting its recognition by IF2 and preventing the misappropriation of this tRNA by the elongation apparatus.</text>
</comment>
<dbReference type="InterPro" id="IPR041711">
    <property type="entry name" value="Met-tRNA-FMT_N"/>
</dbReference>
<dbReference type="InterPro" id="IPR001555">
    <property type="entry name" value="GART_AS"/>
</dbReference>
<dbReference type="EMBL" id="APHR01000004">
    <property type="protein sequence ID" value="EMR14216.1"/>
    <property type="molecule type" value="Genomic_DNA"/>
</dbReference>
<evidence type="ECO:0000313" key="11">
    <source>
        <dbReference type="EMBL" id="EMR14216.1"/>
    </source>
</evidence>
<dbReference type="CDD" id="cd08646">
    <property type="entry name" value="FMT_core_Met-tRNA-FMT_N"/>
    <property type="match status" value="1"/>
</dbReference>
<dbReference type="InterPro" id="IPR036477">
    <property type="entry name" value="Formyl_transf_N_sf"/>
</dbReference>
<dbReference type="PANTHER" id="PTHR11138:SF5">
    <property type="entry name" value="METHIONYL-TRNA FORMYLTRANSFERASE, MITOCHONDRIAL"/>
    <property type="match status" value="1"/>
</dbReference>
<dbReference type="SUPFAM" id="SSF53328">
    <property type="entry name" value="Formyltransferase"/>
    <property type="match status" value="1"/>
</dbReference>
<reference evidence="11 12" key="1">
    <citation type="journal article" date="2013" name="Genome Announc.">
        <title>Draft Genome Sequence of Methylophaga lonarensis MPLT, a Haloalkaliphilic (Non-Methane-Utilizing) Methylotroph.</title>
        <authorList>
            <person name="Shetty S.A."/>
            <person name="Marathe N.P."/>
            <person name="Munot H."/>
            <person name="Antony C.P."/>
            <person name="Dhotre D.P."/>
            <person name="Murrell J.C."/>
            <person name="Shouche Y.S."/>
        </authorList>
    </citation>
    <scope>NUCLEOTIDE SEQUENCE [LARGE SCALE GENOMIC DNA]</scope>
    <source>
        <strain evidence="11 12">MPL</strain>
    </source>
</reference>
<comment type="catalytic activity">
    <reaction evidence="7 8">
        <text>L-methionyl-tRNA(fMet) + (6R)-10-formyltetrahydrofolate = N-formyl-L-methionyl-tRNA(fMet) + (6S)-5,6,7,8-tetrahydrofolate + H(+)</text>
        <dbReference type="Rhea" id="RHEA:24380"/>
        <dbReference type="Rhea" id="RHEA-COMP:9952"/>
        <dbReference type="Rhea" id="RHEA-COMP:9953"/>
        <dbReference type="ChEBI" id="CHEBI:15378"/>
        <dbReference type="ChEBI" id="CHEBI:57453"/>
        <dbReference type="ChEBI" id="CHEBI:78530"/>
        <dbReference type="ChEBI" id="CHEBI:78844"/>
        <dbReference type="ChEBI" id="CHEBI:195366"/>
        <dbReference type="EC" id="2.1.2.9"/>
    </reaction>
</comment>
<dbReference type="STRING" id="1286106.MPL1_00772"/>
<dbReference type="Proteomes" id="UP000012019">
    <property type="component" value="Unassembled WGS sequence"/>
</dbReference>
<dbReference type="NCBIfam" id="TIGR00460">
    <property type="entry name" value="fmt"/>
    <property type="match status" value="1"/>
</dbReference>
<feature type="binding site" evidence="8">
    <location>
        <begin position="109"/>
        <end position="112"/>
    </location>
    <ligand>
        <name>(6S)-5,6,7,8-tetrahydrofolate</name>
        <dbReference type="ChEBI" id="CHEBI:57453"/>
    </ligand>
</feature>
<dbReference type="PANTHER" id="PTHR11138">
    <property type="entry name" value="METHIONYL-TRNA FORMYLTRANSFERASE"/>
    <property type="match status" value="1"/>
</dbReference>
<gene>
    <name evidence="8" type="primary">fmt</name>
    <name evidence="11" type="ORF">MPL1_00772</name>
</gene>
<keyword evidence="12" id="KW-1185">Reference proteome</keyword>
<dbReference type="Pfam" id="PF00551">
    <property type="entry name" value="Formyl_trans_N"/>
    <property type="match status" value="1"/>
</dbReference>
<dbReference type="Pfam" id="PF02911">
    <property type="entry name" value="Formyl_trans_C"/>
    <property type="match status" value="1"/>
</dbReference>
<evidence type="ECO:0000256" key="8">
    <source>
        <dbReference type="HAMAP-Rule" id="MF_00182"/>
    </source>
</evidence>
<sequence length="309" mass="33784">MRIIFAGTPEFAASSLQALLDTEHEICAVYTQPDRPAGRGRKLTPSPVKQLALQHQITVEQPENFKNEQDRQRLEHYQADVMIVVAYGLLLPQRILDAPKHGCINVHASLLPRWRGAAPIQRAILAGDKETGVCIMQMEAGLDTGPVLAEVRCAIADTETAASLHDRLAELGANTLVEALTDLPARQRNAQVQDDANTTYASKLDKSEALIDWQKSAAEIDRQIRAFNPWPVSFTQWKEQPLRIWQASLVTGNSQSSAGTVLSVTKQGIDVATGNGIIRLQLLQAPGKKAMSVADFINANRIEVGETLG</sequence>
<dbReference type="HAMAP" id="MF_00182">
    <property type="entry name" value="Formyl_trans"/>
    <property type="match status" value="1"/>
</dbReference>
<dbReference type="InterPro" id="IPR037022">
    <property type="entry name" value="Formyl_trans_C_sf"/>
</dbReference>
<evidence type="ECO:0000259" key="10">
    <source>
        <dbReference type="Pfam" id="PF02911"/>
    </source>
</evidence>
<dbReference type="RefSeq" id="WP_009725222.1">
    <property type="nucleotide sequence ID" value="NZ_APHR01000004.1"/>
</dbReference>
<dbReference type="CDD" id="cd08704">
    <property type="entry name" value="Met_tRNA_FMT_C"/>
    <property type="match status" value="1"/>
</dbReference>
<keyword evidence="5 8" id="KW-0808">Transferase</keyword>
<dbReference type="EC" id="2.1.2.9" evidence="3 8"/>
<dbReference type="eggNOG" id="COG0223">
    <property type="taxonomic scope" value="Bacteria"/>
</dbReference>